<accession>A0A3S9UXQ5</accession>
<dbReference type="GO" id="GO:0030246">
    <property type="term" value="F:carbohydrate binding"/>
    <property type="evidence" value="ECO:0007669"/>
    <property type="project" value="InterPro"/>
</dbReference>
<proteinExistence type="predicted"/>
<feature type="chain" id="PRO_5019438986" description="Cohesin domain-containing protein" evidence="3">
    <location>
        <begin position="25"/>
        <end position="495"/>
    </location>
</feature>
<dbReference type="InterPro" id="IPR008965">
    <property type="entry name" value="CBM2/CBM3_carb-bd_dom_sf"/>
</dbReference>
<feature type="domain" description="Cohesin" evidence="4">
    <location>
        <begin position="320"/>
        <end position="420"/>
    </location>
</feature>
<dbReference type="Proteomes" id="UP000270678">
    <property type="component" value="Chromosome"/>
</dbReference>
<dbReference type="SUPFAM" id="SSF117281">
    <property type="entry name" value="Kelch motif"/>
    <property type="match status" value="1"/>
</dbReference>
<dbReference type="Pfam" id="PF24681">
    <property type="entry name" value="Kelch_KLHDC2_KLHL20_DRC7"/>
    <property type="match status" value="1"/>
</dbReference>
<dbReference type="PANTHER" id="PTHR24412:SF489">
    <property type="entry name" value="RING FINGER DOMAIN AND KELCH REPEAT-CONTAINING PROTEIN DDB_G0271372"/>
    <property type="match status" value="1"/>
</dbReference>
<dbReference type="AlphaFoldDB" id="A0A3S9UXQ5"/>
<evidence type="ECO:0000256" key="1">
    <source>
        <dbReference type="ARBA" id="ARBA00022441"/>
    </source>
</evidence>
<dbReference type="Gene3D" id="2.60.40.680">
    <property type="match status" value="1"/>
</dbReference>
<dbReference type="Gene3D" id="2.120.10.80">
    <property type="entry name" value="Kelch-type beta propeller"/>
    <property type="match status" value="2"/>
</dbReference>
<dbReference type="InterPro" id="IPR002102">
    <property type="entry name" value="Cohesin_dom"/>
</dbReference>
<dbReference type="EMBL" id="CP034346">
    <property type="protein sequence ID" value="AZS15113.1"/>
    <property type="molecule type" value="Genomic_DNA"/>
</dbReference>
<name>A0A3S9UXQ5_9BACL</name>
<dbReference type="SUPFAM" id="SSF49384">
    <property type="entry name" value="Carbohydrate-binding domain"/>
    <property type="match status" value="1"/>
</dbReference>
<evidence type="ECO:0000256" key="2">
    <source>
        <dbReference type="ARBA" id="ARBA00022737"/>
    </source>
</evidence>
<keyword evidence="3" id="KW-0732">Signal</keyword>
<reference evidence="6" key="1">
    <citation type="submission" date="2018-12" db="EMBL/GenBank/DDBJ databases">
        <title>Complete genome sequence of Paenibacillus sp. MBLB1234.</title>
        <authorList>
            <person name="Nam Y.-D."/>
            <person name="Kang J."/>
            <person name="Chung W.-H."/>
            <person name="Park Y.S."/>
        </authorList>
    </citation>
    <scope>NUCLEOTIDE SEQUENCE [LARGE SCALE GENOMIC DNA]</scope>
    <source>
        <strain evidence="6">MBLB1234</strain>
    </source>
</reference>
<keyword evidence="2" id="KW-0677">Repeat</keyword>
<evidence type="ECO:0000313" key="5">
    <source>
        <dbReference type="EMBL" id="AZS15113.1"/>
    </source>
</evidence>
<dbReference type="RefSeq" id="WP_126998408.1">
    <property type="nucleotide sequence ID" value="NZ_CP034346.1"/>
</dbReference>
<keyword evidence="6" id="KW-1185">Reference proteome</keyword>
<evidence type="ECO:0000256" key="3">
    <source>
        <dbReference type="SAM" id="SignalP"/>
    </source>
</evidence>
<organism evidence="5 6">
    <name type="scientific">Paenibacillus lutimineralis</name>
    <dbReference type="NCBI Taxonomy" id="2707005"/>
    <lineage>
        <taxon>Bacteria</taxon>
        <taxon>Bacillati</taxon>
        <taxon>Bacillota</taxon>
        <taxon>Bacilli</taxon>
        <taxon>Bacillales</taxon>
        <taxon>Paenibacillaceae</taxon>
        <taxon>Paenibacillus</taxon>
    </lineage>
</organism>
<keyword evidence="1" id="KW-0880">Kelch repeat</keyword>
<dbReference type="InterPro" id="IPR015915">
    <property type="entry name" value="Kelch-typ_b-propeller"/>
</dbReference>
<dbReference type="OrthoDB" id="1738626at2"/>
<dbReference type="Pfam" id="PF00963">
    <property type="entry name" value="Cohesin"/>
    <property type="match status" value="1"/>
</dbReference>
<feature type="signal peptide" evidence="3">
    <location>
        <begin position="1"/>
        <end position="24"/>
    </location>
</feature>
<dbReference type="CDD" id="cd08547">
    <property type="entry name" value="Type_II_cohesin"/>
    <property type="match status" value="1"/>
</dbReference>
<dbReference type="KEGG" id="plut:EI981_11985"/>
<evidence type="ECO:0000259" key="4">
    <source>
        <dbReference type="Pfam" id="PF00963"/>
    </source>
</evidence>
<gene>
    <name evidence="5" type="ORF">EI981_11985</name>
</gene>
<sequence length="495" mass="54929">MKRIGLFICVFIFSLFSFDHYSMAASENGWVTKKSMPTARYNTSSKVVDGKIYVFGGTPGSGMLKTLEIYDPITDRWTSGAPSNKARTFAGTATINDKIYIIGGDDSNSNVEVYDTVQNSWTTKQSIPTARIYINAIAVGKQIYTFGGHSSNLVHSYDSENNTWTSKKMMPFSGVFATSFIYNDSIYLTRLIDGNTILYNYDYHQDTWTTVDELTSVKIVKGFNYNGKMVLVGYDCVYTYDLTTNKLTPVPNSEFRERYAAIEIVNDKLYLIGGSFIVNGFATGGMNVVEEFDLSRLNDLEPVENPTLDIESAKNRVFLNETFTVQAVLNNATNIYAEDFNIQYDKTRFQLVSVEAAEHMGLFHNGTISDDTIRLITASKGKDFGINEKGTLVNLTFKAIGLGKGKVDATRGKIADNGTTETTLTEENCGEKEIEVIGGEFSLKHLGFVGYNYTEDKSNLTDDLKGLLGSTGTIEEIDLLDLTSAILANPNYDFN</sequence>
<evidence type="ECO:0000313" key="6">
    <source>
        <dbReference type="Proteomes" id="UP000270678"/>
    </source>
</evidence>
<dbReference type="PANTHER" id="PTHR24412">
    <property type="entry name" value="KELCH PROTEIN"/>
    <property type="match status" value="1"/>
</dbReference>
<dbReference type="GO" id="GO:0000272">
    <property type="term" value="P:polysaccharide catabolic process"/>
    <property type="evidence" value="ECO:0007669"/>
    <property type="project" value="InterPro"/>
</dbReference>
<protein>
    <recommendedName>
        <fullName evidence="4">Cohesin domain-containing protein</fullName>
    </recommendedName>
</protein>
<dbReference type="SMART" id="SM00612">
    <property type="entry name" value="Kelch"/>
    <property type="match status" value="3"/>
</dbReference>
<dbReference type="InterPro" id="IPR006652">
    <property type="entry name" value="Kelch_1"/>
</dbReference>